<dbReference type="AlphaFoldDB" id="A0A948WR90"/>
<feature type="domain" description="Arginine repressor DNA-binding" evidence="8">
    <location>
        <begin position="2"/>
        <end position="63"/>
    </location>
</feature>
<proteinExistence type="inferred from homology"/>
<accession>A0A948WR90</accession>
<dbReference type="GO" id="GO:0006526">
    <property type="term" value="P:L-arginine biosynthetic process"/>
    <property type="evidence" value="ECO:0007669"/>
    <property type="project" value="UniProtKB-KW"/>
</dbReference>
<comment type="caution">
    <text evidence="10">The sequence shown here is derived from an EMBL/GenBank/DDBJ whole genome shotgun (WGS) entry which is preliminary data.</text>
</comment>
<dbReference type="GO" id="GO:0034618">
    <property type="term" value="F:arginine binding"/>
    <property type="evidence" value="ECO:0007669"/>
    <property type="project" value="InterPro"/>
</dbReference>
<dbReference type="GO" id="GO:0003677">
    <property type="term" value="F:DNA binding"/>
    <property type="evidence" value="ECO:0007669"/>
    <property type="project" value="UniProtKB-KW"/>
</dbReference>
<dbReference type="InterPro" id="IPR001669">
    <property type="entry name" value="Arg_repress"/>
</dbReference>
<dbReference type="SUPFAM" id="SSF55252">
    <property type="entry name" value="C-terminal domain of arginine repressor"/>
    <property type="match status" value="1"/>
</dbReference>
<evidence type="ECO:0000256" key="7">
    <source>
        <dbReference type="HAMAP-Rule" id="MF_00173"/>
    </source>
</evidence>
<organism evidence="10 11">
    <name type="scientific">Candidatus Allofournierella pullistercoris</name>
    <dbReference type="NCBI Taxonomy" id="2838597"/>
    <lineage>
        <taxon>Bacteria</taxon>
        <taxon>Bacillati</taxon>
        <taxon>Bacillota</taxon>
        <taxon>Clostridia</taxon>
        <taxon>Eubacteriales</taxon>
        <taxon>Oscillospiraceae</taxon>
        <taxon>Allofournierella</taxon>
    </lineage>
</organism>
<evidence type="ECO:0000256" key="5">
    <source>
        <dbReference type="ARBA" id="ARBA00023125"/>
    </source>
</evidence>
<keyword evidence="5 7" id="KW-0238">DNA-binding</keyword>
<evidence type="ECO:0000259" key="9">
    <source>
        <dbReference type="Pfam" id="PF02863"/>
    </source>
</evidence>
<dbReference type="EMBL" id="JAHLFP010000042">
    <property type="protein sequence ID" value="MBU3806274.1"/>
    <property type="molecule type" value="Genomic_DNA"/>
</dbReference>
<dbReference type="SUPFAM" id="SSF46785">
    <property type="entry name" value="Winged helix' DNA-binding domain"/>
    <property type="match status" value="1"/>
</dbReference>
<dbReference type="InterPro" id="IPR036251">
    <property type="entry name" value="Arg_repress_C_sf"/>
</dbReference>
<dbReference type="GO" id="GO:1900079">
    <property type="term" value="P:regulation of arginine biosynthetic process"/>
    <property type="evidence" value="ECO:0007669"/>
    <property type="project" value="UniProtKB-UniRule"/>
</dbReference>
<comment type="function">
    <text evidence="7">Regulates arginine biosynthesis genes.</text>
</comment>
<dbReference type="Pfam" id="PF01316">
    <property type="entry name" value="Arg_repressor"/>
    <property type="match status" value="1"/>
</dbReference>
<dbReference type="InterPro" id="IPR036390">
    <property type="entry name" value="WH_DNA-bd_sf"/>
</dbReference>
<keyword evidence="4 7" id="KW-0805">Transcription regulation</keyword>
<evidence type="ECO:0000256" key="1">
    <source>
        <dbReference type="ARBA" id="ARBA00004496"/>
    </source>
</evidence>
<feature type="domain" description="Arginine repressor C-terminal" evidence="9">
    <location>
        <begin position="81"/>
        <end position="148"/>
    </location>
</feature>
<dbReference type="InterPro" id="IPR020900">
    <property type="entry name" value="Arg_repress_DNA-bd"/>
</dbReference>
<dbReference type="PANTHER" id="PTHR34471:SF1">
    <property type="entry name" value="ARGININE REPRESSOR"/>
    <property type="match status" value="1"/>
</dbReference>
<dbReference type="Gene3D" id="1.10.10.10">
    <property type="entry name" value="Winged helix-like DNA-binding domain superfamily/Winged helix DNA-binding domain"/>
    <property type="match status" value="1"/>
</dbReference>
<dbReference type="InterPro" id="IPR020899">
    <property type="entry name" value="Arg_repress_C"/>
</dbReference>
<dbReference type="GO" id="GO:0003700">
    <property type="term" value="F:DNA-binding transcription factor activity"/>
    <property type="evidence" value="ECO:0007669"/>
    <property type="project" value="UniProtKB-UniRule"/>
</dbReference>
<reference evidence="10" key="2">
    <citation type="submission" date="2021-04" db="EMBL/GenBank/DDBJ databases">
        <authorList>
            <person name="Gilroy R."/>
        </authorList>
    </citation>
    <scope>NUCLEOTIDE SEQUENCE</scope>
    <source>
        <strain evidence="10">B5_2728</strain>
    </source>
</reference>
<keyword evidence="7" id="KW-0028">Amino-acid biosynthesis</keyword>
<dbReference type="HAMAP" id="MF_00173">
    <property type="entry name" value="Arg_repressor"/>
    <property type="match status" value="1"/>
</dbReference>
<dbReference type="GO" id="GO:0005737">
    <property type="term" value="C:cytoplasm"/>
    <property type="evidence" value="ECO:0007669"/>
    <property type="project" value="UniProtKB-SubCell"/>
</dbReference>
<keyword evidence="7" id="KW-0055">Arginine biosynthesis</keyword>
<reference evidence="10" key="1">
    <citation type="journal article" date="2021" name="PeerJ">
        <title>Extensive microbial diversity within the chicken gut microbiome revealed by metagenomics and culture.</title>
        <authorList>
            <person name="Gilroy R."/>
            <person name="Ravi A."/>
            <person name="Getino M."/>
            <person name="Pursley I."/>
            <person name="Horton D.L."/>
            <person name="Alikhan N.F."/>
            <person name="Baker D."/>
            <person name="Gharbi K."/>
            <person name="Hall N."/>
            <person name="Watson M."/>
            <person name="Adriaenssens E.M."/>
            <person name="Foster-Nyarko E."/>
            <person name="Jarju S."/>
            <person name="Secka A."/>
            <person name="Antonio M."/>
            <person name="Oren A."/>
            <person name="Chaudhuri R.R."/>
            <person name="La Ragione R."/>
            <person name="Hildebrand F."/>
            <person name="Pallen M.J."/>
        </authorList>
    </citation>
    <scope>NUCLEOTIDE SEQUENCE</scope>
    <source>
        <strain evidence="10">B5_2728</strain>
    </source>
</reference>
<dbReference type="Pfam" id="PF02863">
    <property type="entry name" value="Arg_repressor_C"/>
    <property type="match status" value="1"/>
</dbReference>
<keyword evidence="3 7" id="KW-0963">Cytoplasm</keyword>
<evidence type="ECO:0000256" key="4">
    <source>
        <dbReference type="ARBA" id="ARBA00023015"/>
    </source>
</evidence>
<evidence type="ECO:0000313" key="11">
    <source>
        <dbReference type="Proteomes" id="UP000713596"/>
    </source>
</evidence>
<name>A0A948WR90_9FIRM</name>
<comment type="subcellular location">
    <subcellularLocation>
        <location evidence="1 7">Cytoplasm</location>
    </subcellularLocation>
</comment>
<evidence type="ECO:0000256" key="2">
    <source>
        <dbReference type="ARBA" id="ARBA00008316"/>
    </source>
</evidence>
<evidence type="ECO:0000313" key="10">
    <source>
        <dbReference type="EMBL" id="MBU3806274.1"/>
    </source>
</evidence>
<evidence type="ECO:0000256" key="3">
    <source>
        <dbReference type="ARBA" id="ARBA00022490"/>
    </source>
</evidence>
<dbReference type="PRINTS" id="PR01467">
    <property type="entry name" value="ARGREPRESSOR"/>
</dbReference>
<sequence length="154" mass="17434">MKQARQKKILELIKQHPIERQEELLQYLTQAGFPVTQATVSRDIRELQLIKASGNDGYRYVCVSPAGAGTLHSQSRFEMIFRESVLKCDYAGHTVLVKCFSGMANAACELFDSMEWEYDVVGTLSGDDTFLILMRTEEDANKLCQALSQYIVSR</sequence>
<comment type="pathway">
    <text evidence="7">Amino-acid biosynthesis; L-arginine biosynthesis [regulation].</text>
</comment>
<dbReference type="InterPro" id="IPR036388">
    <property type="entry name" value="WH-like_DNA-bd_sf"/>
</dbReference>
<dbReference type="Gene3D" id="3.30.1360.40">
    <property type="match status" value="1"/>
</dbReference>
<evidence type="ECO:0000256" key="6">
    <source>
        <dbReference type="ARBA" id="ARBA00023163"/>
    </source>
</evidence>
<evidence type="ECO:0000259" key="8">
    <source>
        <dbReference type="Pfam" id="PF01316"/>
    </source>
</evidence>
<dbReference type="Proteomes" id="UP000713596">
    <property type="component" value="Unassembled WGS sequence"/>
</dbReference>
<keyword evidence="6 7" id="KW-0804">Transcription</keyword>
<dbReference type="PANTHER" id="PTHR34471">
    <property type="entry name" value="ARGININE REPRESSOR"/>
    <property type="match status" value="1"/>
</dbReference>
<comment type="similarity">
    <text evidence="2 7">Belongs to the ArgR family.</text>
</comment>
<protein>
    <recommendedName>
        <fullName evidence="7">Arginine repressor</fullName>
    </recommendedName>
</protein>
<keyword evidence="7" id="KW-0678">Repressor</keyword>
<dbReference type="GO" id="GO:0051259">
    <property type="term" value="P:protein complex oligomerization"/>
    <property type="evidence" value="ECO:0007669"/>
    <property type="project" value="InterPro"/>
</dbReference>
<gene>
    <name evidence="7" type="primary">argR</name>
    <name evidence="10" type="ORF">H9882_05210</name>
</gene>